<dbReference type="EMBL" id="JAHRIM010052395">
    <property type="protein sequence ID" value="MEQ2269628.1"/>
    <property type="molecule type" value="Genomic_DNA"/>
</dbReference>
<comment type="caution">
    <text evidence="1">The sequence shown here is derived from an EMBL/GenBank/DDBJ whole genome shotgun (WGS) entry which is preliminary data.</text>
</comment>
<accession>A0ABV0WJ29</accession>
<evidence type="ECO:0000313" key="1">
    <source>
        <dbReference type="EMBL" id="MEQ2269628.1"/>
    </source>
</evidence>
<dbReference type="Proteomes" id="UP001444071">
    <property type="component" value="Unassembled WGS sequence"/>
</dbReference>
<name>A0ABV0WJ29_9TELE</name>
<keyword evidence="2" id="KW-1185">Reference proteome</keyword>
<organism evidence="1 2">
    <name type="scientific">Xenotaenia resolanae</name>
    <dbReference type="NCBI Taxonomy" id="208358"/>
    <lineage>
        <taxon>Eukaryota</taxon>
        <taxon>Metazoa</taxon>
        <taxon>Chordata</taxon>
        <taxon>Craniata</taxon>
        <taxon>Vertebrata</taxon>
        <taxon>Euteleostomi</taxon>
        <taxon>Actinopterygii</taxon>
        <taxon>Neopterygii</taxon>
        <taxon>Teleostei</taxon>
        <taxon>Neoteleostei</taxon>
        <taxon>Acanthomorphata</taxon>
        <taxon>Ovalentaria</taxon>
        <taxon>Atherinomorphae</taxon>
        <taxon>Cyprinodontiformes</taxon>
        <taxon>Goodeidae</taxon>
        <taxon>Xenotaenia</taxon>
    </lineage>
</organism>
<reference evidence="1 2" key="1">
    <citation type="submission" date="2021-06" db="EMBL/GenBank/DDBJ databases">
        <authorList>
            <person name="Palmer J.M."/>
        </authorList>
    </citation>
    <scope>NUCLEOTIDE SEQUENCE [LARGE SCALE GENOMIC DNA]</scope>
    <source>
        <strain evidence="1 2">XR_2019</strain>
        <tissue evidence="1">Muscle</tissue>
    </source>
</reference>
<sequence length="130" mass="14905">MMTARVGRGPIRDFFEYDSERDKCQCLVVETDDKVCGILLKRKNPTNLKVHLRSAKRADNCEYQDKLASLTSCAEKRGHIEARYHWQKGNNHNGVVSPSTKLLVSYSQDHHKQEDASVRLWMSTPLCVVD</sequence>
<protein>
    <submittedName>
        <fullName evidence="1">Uncharacterized protein</fullName>
    </submittedName>
</protein>
<evidence type="ECO:0000313" key="2">
    <source>
        <dbReference type="Proteomes" id="UP001444071"/>
    </source>
</evidence>
<proteinExistence type="predicted"/>
<gene>
    <name evidence="1" type="ORF">XENORESO_007130</name>
</gene>